<comment type="caution">
    <text evidence="2">The sequence shown here is derived from an EMBL/GenBank/DDBJ whole genome shotgun (WGS) entry which is preliminary data.</text>
</comment>
<evidence type="ECO:0000256" key="1">
    <source>
        <dbReference type="SAM" id="MobiDB-lite"/>
    </source>
</evidence>
<dbReference type="Proteomes" id="UP001054945">
    <property type="component" value="Unassembled WGS sequence"/>
</dbReference>
<dbReference type="EMBL" id="BPLR01013843">
    <property type="protein sequence ID" value="GIY64197.1"/>
    <property type="molecule type" value="Genomic_DNA"/>
</dbReference>
<feature type="compositionally biased region" description="Low complexity" evidence="1">
    <location>
        <begin position="39"/>
        <end position="51"/>
    </location>
</feature>
<proteinExistence type="predicted"/>
<name>A0AAV4V249_CAEEX</name>
<organism evidence="2 3">
    <name type="scientific">Caerostris extrusa</name>
    <name type="common">Bark spider</name>
    <name type="synonym">Caerostris bankana</name>
    <dbReference type="NCBI Taxonomy" id="172846"/>
    <lineage>
        <taxon>Eukaryota</taxon>
        <taxon>Metazoa</taxon>
        <taxon>Ecdysozoa</taxon>
        <taxon>Arthropoda</taxon>
        <taxon>Chelicerata</taxon>
        <taxon>Arachnida</taxon>
        <taxon>Araneae</taxon>
        <taxon>Araneomorphae</taxon>
        <taxon>Entelegynae</taxon>
        <taxon>Araneoidea</taxon>
        <taxon>Araneidae</taxon>
        <taxon>Caerostris</taxon>
    </lineage>
</organism>
<sequence length="234" mass="26099">IRFALCWRVENESVCHFLCVKDMDDSLHCDGSSAPSDRASSTLDTITDTTTEGGGAGLGCSPNLLDSALPSDSDHTFDHHSSEEELEVINCGTIAKYPEKRKWSQANTRLSLGSGSSDEEPVAVATPEAVPRLHDHPTPRAVLCVAQEETSTHTPCHRNQYKSRRASTVFGLRKNAAESKKKVFSSLSHSWKIVHLIRECLEHTTCVDFESVYPQVIFTDYVLKNYFWNKLNQE</sequence>
<evidence type="ECO:0000313" key="2">
    <source>
        <dbReference type="EMBL" id="GIY64197.1"/>
    </source>
</evidence>
<feature type="non-terminal residue" evidence="2">
    <location>
        <position position="1"/>
    </location>
</feature>
<gene>
    <name evidence="2" type="primary">AVEN_136611_1</name>
    <name evidence="2" type="ORF">CEXT_790961</name>
</gene>
<keyword evidence="3" id="KW-1185">Reference proteome</keyword>
<feature type="region of interest" description="Disordered" evidence="1">
    <location>
        <begin position="31"/>
        <end position="59"/>
    </location>
</feature>
<evidence type="ECO:0000313" key="3">
    <source>
        <dbReference type="Proteomes" id="UP001054945"/>
    </source>
</evidence>
<protein>
    <submittedName>
        <fullName evidence="2">Uncharacterized protein</fullName>
    </submittedName>
</protein>
<accession>A0AAV4V249</accession>
<dbReference type="AlphaFoldDB" id="A0AAV4V249"/>
<reference evidence="2 3" key="1">
    <citation type="submission" date="2021-06" db="EMBL/GenBank/DDBJ databases">
        <title>Caerostris extrusa draft genome.</title>
        <authorList>
            <person name="Kono N."/>
            <person name="Arakawa K."/>
        </authorList>
    </citation>
    <scope>NUCLEOTIDE SEQUENCE [LARGE SCALE GENOMIC DNA]</scope>
</reference>